<reference evidence="2" key="1">
    <citation type="submission" date="2019-08" db="EMBL/GenBank/DDBJ databases">
        <authorList>
            <person name="Kucharzyk K."/>
            <person name="Murdoch R.W."/>
            <person name="Higgins S."/>
            <person name="Loffler F."/>
        </authorList>
    </citation>
    <scope>NUCLEOTIDE SEQUENCE</scope>
</reference>
<dbReference type="EMBL" id="VSSQ01128113">
    <property type="protein sequence ID" value="MPN57042.1"/>
    <property type="molecule type" value="Genomic_DNA"/>
</dbReference>
<sequence length="140" mass="15172">MGYRSCRRAGGTGDAERCRLQCARHQHESLYEGAFPHAKIYGRLPGLLHRSQKQGDELAADRAGIARWHDGQPDGRPGEQPVVSQQMEGEKRTAGTYTGRPADQAFRGGYLRMAQGGISPAGDALQSVCEESGADERFAA</sequence>
<gene>
    <name evidence="2" type="ORF">SDC9_204736</name>
</gene>
<evidence type="ECO:0000256" key="1">
    <source>
        <dbReference type="SAM" id="MobiDB-lite"/>
    </source>
</evidence>
<accession>A0A645J1Q3</accession>
<name>A0A645J1Q3_9ZZZZ</name>
<proteinExistence type="predicted"/>
<feature type="region of interest" description="Disordered" evidence="1">
    <location>
        <begin position="69"/>
        <end position="101"/>
    </location>
</feature>
<dbReference type="AlphaFoldDB" id="A0A645J1Q3"/>
<comment type="caution">
    <text evidence="2">The sequence shown here is derived from an EMBL/GenBank/DDBJ whole genome shotgun (WGS) entry which is preliminary data.</text>
</comment>
<evidence type="ECO:0000313" key="2">
    <source>
        <dbReference type="EMBL" id="MPN57042.1"/>
    </source>
</evidence>
<protein>
    <submittedName>
        <fullName evidence="2">Uncharacterized protein</fullName>
    </submittedName>
</protein>
<organism evidence="2">
    <name type="scientific">bioreactor metagenome</name>
    <dbReference type="NCBI Taxonomy" id="1076179"/>
    <lineage>
        <taxon>unclassified sequences</taxon>
        <taxon>metagenomes</taxon>
        <taxon>ecological metagenomes</taxon>
    </lineage>
</organism>